<keyword evidence="2" id="KW-1185">Reference proteome</keyword>
<evidence type="ECO:0000313" key="2">
    <source>
        <dbReference type="Proteomes" id="UP000324222"/>
    </source>
</evidence>
<proteinExistence type="predicted"/>
<dbReference type="Proteomes" id="UP000324222">
    <property type="component" value="Unassembled WGS sequence"/>
</dbReference>
<organism evidence="1 2">
    <name type="scientific">Portunus trituberculatus</name>
    <name type="common">Swimming crab</name>
    <name type="synonym">Neptunus trituberculatus</name>
    <dbReference type="NCBI Taxonomy" id="210409"/>
    <lineage>
        <taxon>Eukaryota</taxon>
        <taxon>Metazoa</taxon>
        <taxon>Ecdysozoa</taxon>
        <taxon>Arthropoda</taxon>
        <taxon>Crustacea</taxon>
        <taxon>Multicrustacea</taxon>
        <taxon>Malacostraca</taxon>
        <taxon>Eumalacostraca</taxon>
        <taxon>Eucarida</taxon>
        <taxon>Decapoda</taxon>
        <taxon>Pleocyemata</taxon>
        <taxon>Brachyura</taxon>
        <taxon>Eubrachyura</taxon>
        <taxon>Portunoidea</taxon>
        <taxon>Portunidae</taxon>
        <taxon>Portuninae</taxon>
        <taxon>Portunus</taxon>
    </lineage>
</organism>
<gene>
    <name evidence="1" type="ORF">E2C01_029785</name>
</gene>
<sequence>MCLEILRFSILYIWYIDTSQLRRLDTFHPSYTSSYPLISSPSFPTHSSLYSLNLGICFPSFTHSYPLLSSPSLPTHSSPYTSILDIFLLTFLPTHSLAPVTLLPYTPSSPLSTPLTPSVSPYLFSYLKEIHGRRNAREIGQGSD</sequence>
<evidence type="ECO:0000313" key="1">
    <source>
        <dbReference type="EMBL" id="MPC36330.1"/>
    </source>
</evidence>
<accession>A0A5B7ENT5</accession>
<comment type="caution">
    <text evidence="1">The sequence shown here is derived from an EMBL/GenBank/DDBJ whole genome shotgun (WGS) entry which is preliminary data.</text>
</comment>
<name>A0A5B7ENT5_PORTR</name>
<protein>
    <submittedName>
        <fullName evidence="1">Uncharacterized protein</fullName>
    </submittedName>
</protein>
<reference evidence="1 2" key="1">
    <citation type="submission" date="2019-05" db="EMBL/GenBank/DDBJ databases">
        <title>Another draft genome of Portunus trituberculatus and its Hox gene families provides insights of decapod evolution.</title>
        <authorList>
            <person name="Jeong J.-H."/>
            <person name="Song I."/>
            <person name="Kim S."/>
            <person name="Choi T."/>
            <person name="Kim D."/>
            <person name="Ryu S."/>
            <person name="Kim W."/>
        </authorList>
    </citation>
    <scope>NUCLEOTIDE SEQUENCE [LARGE SCALE GENOMIC DNA]</scope>
    <source>
        <tissue evidence="1">Muscle</tissue>
    </source>
</reference>
<dbReference type="AlphaFoldDB" id="A0A5B7ENT5"/>
<dbReference type="EMBL" id="VSRR010003488">
    <property type="protein sequence ID" value="MPC36330.1"/>
    <property type="molecule type" value="Genomic_DNA"/>
</dbReference>